<protein>
    <recommendedName>
        <fullName evidence="11">Imidazole glycerol phosphate synthase subunit HisF</fullName>
        <ecNumber evidence="11">4.3.2.10</ecNumber>
    </recommendedName>
    <alternativeName>
        <fullName evidence="11">IGP synthase cyclase subunit</fullName>
    </alternativeName>
    <alternativeName>
        <fullName evidence="11">IGP synthase subunit HisF</fullName>
    </alternativeName>
    <alternativeName>
        <fullName evidence="11">ImGP synthase subunit HisF</fullName>
        <shortName evidence="11">IGPS subunit HisF</shortName>
    </alternativeName>
</protein>
<evidence type="ECO:0000256" key="8">
    <source>
        <dbReference type="ARBA" id="ARBA00023239"/>
    </source>
</evidence>
<dbReference type="Gene3D" id="3.20.20.70">
    <property type="entry name" value="Aldolase class I"/>
    <property type="match status" value="1"/>
</dbReference>
<dbReference type="CDD" id="cd04731">
    <property type="entry name" value="HisF"/>
    <property type="match status" value="1"/>
</dbReference>
<comment type="catalytic activity">
    <reaction evidence="10 11">
        <text>5-[(5-phospho-1-deoxy-D-ribulos-1-ylimino)methylamino]-1-(5-phospho-beta-D-ribosyl)imidazole-4-carboxamide + L-glutamine = D-erythro-1-(imidazol-4-yl)glycerol 3-phosphate + 5-amino-1-(5-phospho-beta-D-ribosyl)imidazole-4-carboxamide + L-glutamate + H(+)</text>
        <dbReference type="Rhea" id="RHEA:24793"/>
        <dbReference type="ChEBI" id="CHEBI:15378"/>
        <dbReference type="ChEBI" id="CHEBI:29985"/>
        <dbReference type="ChEBI" id="CHEBI:58278"/>
        <dbReference type="ChEBI" id="CHEBI:58359"/>
        <dbReference type="ChEBI" id="CHEBI:58475"/>
        <dbReference type="ChEBI" id="CHEBI:58525"/>
        <dbReference type="EC" id="4.3.2.10"/>
    </reaction>
</comment>
<dbReference type="NCBIfam" id="TIGR00735">
    <property type="entry name" value="hisF"/>
    <property type="match status" value="1"/>
</dbReference>
<feature type="active site" evidence="11">
    <location>
        <position position="11"/>
    </location>
</feature>
<dbReference type="GO" id="GO:0000107">
    <property type="term" value="F:imidazoleglycerol-phosphate synthase activity"/>
    <property type="evidence" value="ECO:0007669"/>
    <property type="project" value="UniProtKB-UniRule"/>
</dbReference>
<dbReference type="GO" id="GO:0016829">
    <property type="term" value="F:lyase activity"/>
    <property type="evidence" value="ECO:0007669"/>
    <property type="project" value="UniProtKB-KW"/>
</dbReference>
<evidence type="ECO:0000256" key="3">
    <source>
        <dbReference type="ARBA" id="ARBA00009667"/>
    </source>
</evidence>
<proteinExistence type="inferred from homology"/>
<comment type="pathway">
    <text evidence="2 11">Amino-acid biosynthesis; L-histidine biosynthesis; L-histidine from 5-phospho-alpha-D-ribose 1-diphosphate: step 5/9.</text>
</comment>
<dbReference type="HAMAP" id="MF_01013">
    <property type="entry name" value="HisF"/>
    <property type="match status" value="1"/>
</dbReference>
<dbReference type="InterPro" id="IPR006062">
    <property type="entry name" value="His_biosynth"/>
</dbReference>
<evidence type="ECO:0000313" key="15">
    <source>
        <dbReference type="Proteomes" id="UP000707356"/>
    </source>
</evidence>
<evidence type="ECO:0000256" key="11">
    <source>
        <dbReference type="HAMAP-Rule" id="MF_01013"/>
    </source>
</evidence>
<sequence length="276" mass="29391">MLAKRILPCLDVKAGRVVKGVNFVNLRDAGDPVELAQIYNQAGADELVFLDITATHEDRDIIYDVVHRTAEQVFIPLTVGGGIQSLDTIKKLLRAGADKVSINSTAVRDPEFLNRASDRFGNQCIVVAIDARRRLDPNASGQPNPGGPNPGEPNPGGPNPGWDVYVRGGRENTGLDAVAWAKEVAQRGAGELLITSMDADGTQAGYDLELTRSIAEQVQIPVIASGGAGCCEHIEAALTTGRAEAALLASLLHYGDLSVAEIKRHLAEHQVPVRPV</sequence>
<evidence type="ECO:0000256" key="9">
    <source>
        <dbReference type="ARBA" id="ARBA00025475"/>
    </source>
</evidence>
<dbReference type="Pfam" id="PF00977">
    <property type="entry name" value="His_biosynth"/>
    <property type="match status" value="1"/>
</dbReference>
<keyword evidence="7 11" id="KW-0368">Histidine biosynthesis</keyword>
<reference evidence="14" key="1">
    <citation type="submission" date="2021-05" db="EMBL/GenBank/DDBJ databases">
        <authorList>
            <person name="Pietrasiak N."/>
            <person name="Ward R."/>
            <person name="Stajich J.E."/>
            <person name="Kurbessoian T."/>
        </authorList>
    </citation>
    <scope>NUCLEOTIDE SEQUENCE</scope>
    <source>
        <strain evidence="14">GSE-TBD4-15B</strain>
    </source>
</reference>
<evidence type="ECO:0000256" key="1">
    <source>
        <dbReference type="ARBA" id="ARBA00004496"/>
    </source>
</evidence>
<organism evidence="14 15">
    <name type="scientific">Pegethrix bostrychoides GSE-TBD4-15B</name>
    <dbReference type="NCBI Taxonomy" id="2839662"/>
    <lineage>
        <taxon>Bacteria</taxon>
        <taxon>Bacillati</taxon>
        <taxon>Cyanobacteriota</taxon>
        <taxon>Cyanophyceae</taxon>
        <taxon>Oculatellales</taxon>
        <taxon>Oculatellaceae</taxon>
        <taxon>Pegethrix</taxon>
    </lineage>
</organism>
<dbReference type="EMBL" id="JAHHHV010000068">
    <property type="protein sequence ID" value="MBW4466530.1"/>
    <property type="molecule type" value="Genomic_DNA"/>
</dbReference>
<dbReference type="InterPro" id="IPR013785">
    <property type="entry name" value="Aldolase_TIM"/>
</dbReference>
<evidence type="ECO:0000256" key="5">
    <source>
        <dbReference type="ARBA" id="ARBA00022490"/>
    </source>
</evidence>
<dbReference type="InterPro" id="IPR050064">
    <property type="entry name" value="IGPS_HisA/HisF"/>
</dbReference>
<dbReference type="SUPFAM" id="SSF51366">
    <property type="entry name" value="Ribulose-phoshate binding barrel"/>
    <property type="match status" value="1"/>
</dbReference>
<evidence type="ECO:0000256" key="2">
    <source>
        <dbReference type="ARBA" id="ARBA00005091"/>
    </source>
</evidence>
<dbReference type="GO" id="GO:0000105">
    <property type="term" value="P:L-histidine biosynthetic process"/>
    <property type="evidence" value="ECO:0007669"/>
    <property type="project" value="UniProtKB-UniRule"/>
</dbReference>
<evidence type="ECO:0000256" key="13">
    <source>
        <dbReference type="SAM" id="MobiDB-lite"/>
    </source>
</evidence>
<dbReference type="InterPro" id="IPR004651">
    <property type="entry name" value="HisF"/>
</dbReference>
<evidence type="ECO:0000256" key="12">
    <source>
        <dbReference type="RuleBase" id="RU003657"/>
    </source>
</evidence>
<comment type="function">
    <text evidence="9 11">IGPS catalyzes the conversion of PRFAR and glutamine to IGP, AICAR and glutamate. The HisF subunit catalyzes the cyclization activity that produces IGP and AICAR from PRFAR using the ammonia provided by the HisH subunit.</text>
</comment>
<evidence type="ECO:0000256" key="7">
    <source>
        <dbReference type="ARBA" id="ARBA00023102"/>
    </source>
</evidence>
<dbReference type="Proteomes" id="UP000707356">
    <property type="component" value="Unassembled WGS sequence"/>
</dbReference>
<dbReference type="FunFam" id="3.20.20.70:FF:000006">
    <property type="entry name" value="Imidazole glycerol phosphate synthase subunit HisF"/>
    <property type="match status" value="1"/>
</dbReference>
<evidence type="ECO:0000256" key="10">
    <source>
        <dbReference type="ARBA" id="ARBA00047838"/>
    </source>
</evidence>
<evidence type="ECO:0000256" key="4">
    <source>
        <dbReference type="ARBA" id="ARBA00011152"/>
    </source>
</evidence>
<comment type="subunit">
    <text evidence="4 11">Heterodimer of HisH and HisF.</text>
</comment>
<accession>A0A951U5D6</accession>
<evidence type="ECO:0000313" key="14">
    <source>
        <dbReference type="EMBL" id="MBW4466530.1"/>
    </source>
</evidence>
<dbReference type="AlphaFoldDB" id="A0A951U5D6"/>
<name>A0A951U5D6_9CYAN</name>
<dbReference type="EC" id="4.3.2.10" evidence="11"/>
<dbReference type="PANTHER" id="PTHR21235">
    <property type="entry name" value="IMIDAZOLE GLYCEROL PHOSPHATE SYNTHASE SUBUNIT HISF/H IGP SYNTHASE SUBUNIT HISF/H"/>
    <property type="match status" value="1"/>
</dbReference>
<keyword evidence="8 11" id="KW-0456">Lyase</keyword>
<feature type="compositionally biased region" description="Pro residues" evidence="13">
    <location>
        <begin position="145"/>
        <end position="158"/>
    </location>
</feature>
<comment type="similarity">
    <text evidence="3 11 12">Belongs to the HisA/HisF family.</text>
</comment>
<comment type="caution">
    <text evidence="14">The sequence shown here is derived from an EMBL/GenBank/DDBJ whole genome shotgun (WGS) entry which is preliminary data.</text>
</comment>
<keyword evidence="6 11" id="KW-0028">Amino-acid biosynthesis</keyword>
<feature type="region of interest" description="Disordered" evidence="13">
    <location>
        <begin position="135"/>
        <end position="162"/>
    </location>
</feature>
<gene>
    <name evidence="11 14" type="primary">hisF</name>
    <name evidence="14" type="ORF">KME07_13990</name>
</gene>
<reference evidence="14" key="2">
    <citation type="journal article" date="2022" name="Microbiol. Resour. Announc.">
        <title>Metagenome Sequencing to Explore Phylogenomics of Terrestrial Cyanobacteria.</title>
        <authorList>
            <person name="Ward R.D."/>
            <person name="Stajich J.E."/>
            <person name="Johansen J.R."/>
            <person name="Huntemann M."/>
            <person name="Clum A."/>
            <person name="Foster B."/>
            <person name="Foster B."/>
            <person name="Roux S."/>
            <person name="Palaniappan K."/>
            <person name="Varghese N."/>
            <person name="Mukherjee S."/>
            <person name="Reddy T.B.K."/>
            <person name="Daum C."/>
            <person name="Copeland A."/>
            <person name="Chen I.A."/>
            <person name="Ivanova N.N."/>
            <person name="Kyrpides N.C."/>
            <person name="Shapiro N."/>
            <person name="Eloe-Fadrosh E.A."/>
            <person name="Pietrasiak N."/>
        </authorList>
    </citation>
    <scope>NUCLEOTIDE SEQUENCE</scope>
    <source>
        <strain evidence="14">GSE-TBD4-15B</strain>
    </source>
</reference>
<comment type="subcellular location">
    <subcellularLocation>
        <location evidence="1 11">Cytoplasm</location>
    </subcellularLocation>
</comment>
<evidence type="ECO:0000256" key="6">
    <source>
        <dbReference type="ARBA" id="ARBA00022605"/>
    </source>
</evidence>
<dbReference type="GO" id="GO:0005737">
    <property type="term" value="C:cytoplasm"/>
    <property type="evidence" value="ECO:0007669"/>
    <property type="project" value="UniProtKB-SubCell"/>
</dbReference>
<dbReference type="PANTHER" id="PTHR21235:SF2">
    <property type="entry name" value="IMIDAZOLE GLYCEROL PHOSPHATE SYNTHASE HISHF"/>
    <property type="match status" value="1"/>
</dbReference>
<keyword evidence="5 11" id="KW-0963">Cytoplasm</keyword>
<dbReference type="InterPro" id="IPR011060">
    <property type="entry name" value="RibuloseP-bd_barrel"/>
</dbReference>
<feature type="active site" evidence="11">
    <location>
        <position position="130"/>
    </location>
</feature>